<protein>
    <recommendedName>
        <fullName evidence="2">C2H2-type domain-containing protein</fullName>
    </recommendedName>
</protein>
<dbReference type="EMBL" id="OD565164">
    <property type="protein sequence ID" value="CAD7441021.1"/>
    <property type="molecule type" value="Genomic_DNA"/>
</dbReference>
<accession>A0A7R9HZ93</accession>
<keyword evidence="1" id="KW-0479">Metal-binding</keyword>
<dbReference type="InterPro" id="IPR013087">
    <property type="entry name" value="Znf_C2H2_type"/>
</dbReference>
<keyword evidence="1" id="KW-0863">Zinc-finger</keyword>
<evidence type="ECO:0000313" key="3">
    <source>
        <dbReference type="EMBL" id="CAD7441021.1"/>
    </source>
</evidence>
<organism evidence="3">
    <name type="scientific">Timema bartmani</name>
    <dbReference type="NCBI Taxonomy" id="61472"/>
    <lineage>
        <taxon>Eukaryota</taxon>
        <taxon>Metazoa</taxon>
        <taxon>Ecdysozoa</taxon>
        <taxon>Arthropoda</taxon>
        <taxon>Hexapoda</taxon>
        <taxon>Insecta</taxon>
        <taxon>Pterygota</taxon>
        <taxon>Neoptera</taxon>
        <taxon>Polyneoptera</taxon>
        <taxon>Phasmatodea</taxon>
        <taxon>Timematodea</taxon>
        <taxon>Timematoidea</taxon>
        <taxon>Timematidae</taxon>
        <taxon>Timema</taxon>
    </lineage>
</organism>
<dbReference type="Pfam" id="PF10545">
    <property type="entry name" value="MADF_DNA_bdg"/>
    <property type="match status" value="1"/>
</dbReference>
<dbReference type="Gene3D" id="3.30.160.60">
    <property type="entry name" value="Classic Zinc Finger"/>
    <property type="match status" value="1"/>
</dbReference>
<dbReference type="AlphaFoldDB" id="A0A7R9HZ93"/>
<dbReference type="PROSITE" id="PS50157">
    <property type="entry name" value="ZINC_FINGER_C2H2_2"/>
    <property type="match status" value="1"/>
</dbReference>
<gene>
    <name evidence="3" type="ORF">TBIB3V08_LOCUS3495</name>
</gene>
<reference evidence="3" key="1">
    <citation type="submission" date="2020-11" db="EMBL/GenBank/DDBJ databases">
        <authorList>
            <person name="Tran Van P."/>
        </authorList>
    </citation>
    <scope>NUCLEOTIDE SEQUENCE</scope>
</reference>
<dbReference type="SMART" id="SM00355">
    <property type="entry name" value="ZnF_C2H2"/>
    <property type="match status" value="4"/>
</dbReference>
<evidence type="ECO:0000259" key="2">
    <source>
        <dbReference type="PROSITE" id="PS50157"/>
    </source>
</evidence>
<name>A0A7R9HZ93_9NEOP</name>
<dbReference type="PANTHER" id="PTHR21505">
    <property type="entry name" value="MADF DOMAIN-CONTAINING PROTEIN-RELATED"/>
    <property type="match status" value="1"/>
</dbReference>
<sequence>MFPQYPADGEDEPHDISSFILEMGTDKEVICWLCDRVFASKHCLDKHLVKHHRVEPLCLKHHFVCPKSTCSVSTVSYAALGKHMKETHPMFESPGVFIATEESSVNTFDCPLCCQGLKRRFTIGELVTHLSNYVWGNLQCPVCRKKIVGIVDLVVHLQNNLCEVDGDGMTEMDTSVITELNVANSDDKLLGGTHNSYYKCGYCELGFDSSNLLLEHASISHGVKYMLDSAANTYSLNLFLEQIKSAENKPKEFVDGFAVRVDSFRPAVALKQVKSEDYMYKDKNAQAYEKLFELSRKIPQGHEGRPGKKKFNSLRTSFRKELKKIKNSKKSGKEVEEVYESTLWYFDSMKFLIDQETPSDSINTCEYESEGFVVDFSVIDDAENAHGLRRKRGLSQKTQQMSSLDWPALGFKNLSQLSSRWLLLGLQNS</sequence>
<dbReference type="SMART" id="SM00595">
    <property type="entry name" value="MADF"/>
    <property type="match status" value="1"/>
</dbReference>
<dbReference type="PANTHER" id="PTHR21505:SF8">
    <property type="entry name" value="DPT-YFP REPRESSOR BY OVEREXPRESSION, ISOFORM D-RELATED"/>
    <property type="match status" value="1"/>
</dbReference>
<proteinExistence type="predicted"/>
<dbReference type="GO" id="GO:0008270">
    <property type="term" value="F:zinc ion binding"/>
    <property type="evidence" value="ECO:0007669"/>
    <property type="project" value="UniProtKB-KW"/>
</dbReference>
<dbReference type="InterPro" id="IPR006578">
    <property type="entry name" value="MADF-dom"/>
</dbReference>
<keyword evidence="1" id="KW-0862">Zinc</keyword>
<feature type="domain" description="C2H2-type" evidence="2">
    <location>
        <begin position="29"/>
        <end position="56"/>
    </location>
</feature>
<dbReference type="PROSITE" id="PS00028">
    <property type="entry name" value="ZINC_FINGER_C2H2_1"/>
    <property type="match status" value="2"/>
</dbReference>
<evidence type="ECO:0000256" key="1">
    <source>
        <dbReference type="PROSITE-ProRule" id="PRU00042"/>
    </source>
</evidence>